<dbReference type="PANTHER" id="PTHR33908">
    <property type="entry name" value="MANNOSYLTRANSFERASE YKCB-RELATED"/>
    <property type="match status" value="1"/>
</dbReference>
<evidence type="ECO:0000259" key="9">
    <source>
        <dbReference type="Pfam" id="PF13231"/>
    </source>
</evidence>
<evidence type="ECO:0000256" key="6">
    <source>
        <dbReference type="ARBA" id="ARBA00022989"/>
    </source>
</evidence>
<dbReference type="GO" id="GO:0010041">
    <property type="term" value="P:response to iron(III) ion"/>
    <property type="evidence" value="ECO:0007669"/>
    <property type="project" value="TreeGrafter"/>
</dbReference>
<protein>
    <recommendedName>
        <fullName evidence="9">Glycosyltransferase RgtA/B/C/D-like domain-containing protein</fullName>
    </recommendedName>
</protein>
<sequence>MRWLRLDQMVFWHDEVFTALRVTGHLGDQVAAQLFTGEPIAASAILQYQTFAPGSTFADTWRSLIDHPEHPPLFYLLGWVWVKVFGTSVTAFRSLSALISTVTFLALPGLAWELFAIREAAILAPLLFAVSPVHLLYAQEARQYALWTLVTVLATWALRRAVRLQRWRAWGTYAVCLSLTFYTSVLSLTIVMAHGIYGLLVLSQRQRHRFVLAIAAAGLLFMPWLLVMALNRQQWQSATDWTTVVSYPLDVLVKLWGLHFTAVFFDPNLPLEHPYSWLVPPLFVLLLLGILLSLLRSLSKESSVLVLTLVLVPTVCILGGDWVRGSVLSRNTRYFMPALIGCLVAMAGWLGLQYQYRRRAVLWGVALLLGLGLTSSWAILQAPAWWSKGFNYHNRTIAAAINEWPQPTVLTQAHETTLGNVISLSYYLAPETTWVITQSPELPQVPTAGQTVLLFEPTEQLLAQFACLPEALPVPGGLFRVACEAGDRSTGRLPSSQS</sequence>
<comment type="caution">
    <text evidence="10">The sequence shown here is derived from an EMBL/GenBank/DDBJ whole genome shotgun (WGS) entry which is preliminary data.</text>
</comment>
<dbReference type="GO" id="GO:0016763">
    <property type="term" value="F:pentosyltransferase activity"/>
    <property type="evidence" value="ECO:0007669"/>
    <property type="project" value="TreeGrafter"/>
</dbReference>
<feature type="transmembrane region" description="Helical" evidence="8">
    <location>
        <begin position="302"/>
        <end position="322"/>
    </location>
</feature>
<dbReference type="Pfam" id="PF13231">
    <property type="entry name" value="PMT_2"/>
    <property type="match status" value="1"/>
</dbReference>
<feature type="transmembrane region" description="Helical" evidence="8">
    <location>
        <begin position="277"/>
        <end position="295"/>
    </location>
</feature>
<feature type="transmembrane region" description="Helical" evidence="8">
    <location>
        <begin position="334"/>
        <end position="352"/>
    </location>
</feature>
<dbReference type="AlphaFoldDB" id="A0A8T6QUM6"/>
<feature type="domain" description="Glycosyltransferase RgtA/B/C/D-like" evidence="9">
    <location>
        <begin position="70"/>
        <end position="225"/>
    </location>
</feature>
<feature type="transmembrane region" description="Helical" evidence="8">
    <location>
        <begin position="361"/>
        <end position="386"/>
    </location>
</feature>
<accession>A0A8T6QUM6</accession>
<evidence type="ECO:0000256" key="1">
    <source>
        <dbReference type="ARBA" id="ARBA00004651"/>
    </source>
</evidence>
<feature type="transmembrane region" description="Helical" evidence="8">
    <location>
        <begin position="120"/>
        <end position="138"/>
    </location>
</feature>
<dbReference type="GO" id="GO:0009103">
    <property type="term" value="P:lipopolysaccharide biosynthetic process"/>
    <property type="evidence" value="ECO:0007669"/>
    <property type="project" value="UniProtKB-ARBA"/>
</dbReference>
<keyword evidence="5 8" id="KW-0812">Transmembrane</keyword>
<evidence type="ECO:0000256" key="2">
    <source>
        <dbReference type="ARBA" id="ARBA00022475"/>
    </source>
</evidence>
<keyword evidence="7 8" id="KW-0472">Membrane</keyword>
<evidence type="ECO:0000256" key="5">
    <source>
        <dbReference type="ARBA" id="ARBA00022692"/>
    </source>
</evidence>
<reference evidence="10" key="2">
    <citation type="journal article" date="2015" name="Genome Announc.">
        <title>Draft Genome Sequence of Filamentous Marine Cyanobacterium Lyngbya confervoides Strain BDU141951.</title>
        <authorList>
            <person name="Chandrababunaidu M.M."/>
            <person name="Sen D."/>
            <person name="Tripathy S."/>
        </authorList>
    </citation>
    <scope>NUCLEOTIDE SEQUENCE</scope>
    <source>
        <strain evidence="10">BDU141951</strain>
    </source>
</reference>
<keyword evidence="4" id="KW-0808">Transferase</keyword>
<dbReference type="GO" id="GO:0005886">
    <property type="term" value="C:plasma membrane"/>
    <property type="evidence" value="ECO:0007669"/>
    <property type="project" value="UniProtKB-SubCell"/>
</dbReference>
<dbReference type="PANTHER" id="PTHR33908:SF3">
    <property type="entry name" value="UNDECAPRENYL PHOSPHATE-ALPHA-4-AMINO-4-DEOXY-L-ARABINOSE ARABINOSYL TRANSFERASE"/>
    <property type="match status" value="1"/>
</dbReference>
<evidence type="ECO:0000256" key="8">
    <source>
        <dbReference type="SAM" id="Phobius"/>
    </source>
</evidence>
<feature type="transmembrane region" description="Helical" evidence="8">
    <location>
        <begin position="174"/>
        <end position="197"/>
    </location>
</feature>
<feature type="transmembrane region" description="Helical" evidence="8">
    <location>
        <begin position="209"/>
        <end position="230"/>
    </location>
</feature>
<keyword evidence="6 8" id="KW-1133">Transmembrane helix</keyword>
<evidence type="ECO:0000313" key="10">
    <source>
        <dbReference type="EMBL" id="NEV69048.1"/>
    </source>
</evidence>
<keyword evidence="3" id="KW-0328">Glycosyltransferase</keyword>
<organism evidence="10">
    <name type="scientific">Lyngbya confervoides BDU141951</name>
    <dbReference type="NCBI Taxonomy" id="1574623"/>
    <lineage>
        <taxon>Bacteria</taxon>
        <taxon>Bacillati</taxon>
        <taxon>Cyanobacteriota</taxon>
        <taxon>Cyanophyceae</taxon>
        <taxon>Oscillatoriophycideae</taxon>
        <taxon>Oscillatoriales</taxon>
        <taxon>Microcoleaceae</taxon>
        <taxon>Lyngbya</taxon>
    </lineage>
</organism>
<feature type="transmembrane region" description="Helical" evidence="8">
    <location>
        <begin position="242"/>
        <end position="265"/>
    </location>
</feature>
<dbReference type="EMBL" id="JTHE02000003">
    <property type="protein sequence ID" value="NEV69048.1"/>
    <property type="molecule type" value="Genomic_DNA"/>
</dbReference>
<feature type="transmembrane region" description="Helical" evidence="8">
    <location>
        <begin position="97"/>
        <end position="115"/>
    </location>
</feature>
<proteinExistence type="predicted"/>
<evidence type="ECO:0000256" key="4">
    <source>
        <dbReference type="ARBA" id="ARBA00022679"/>
    </source>
</evidence>
<evidence type="ECO:0000256" key="3">
    <source>
        <dbReference type="ARBA" id="ARBA00022676"/>
    </source>
</evidence>
<reference evidence="10" key="3">
    <citation type="submission" date="2020-02" db="EMBL/GenBank/DDBJ databases">
        <authorList>
            <person name="Sarangi A.N."/>
            <person name="Ghosh S."/>
            <person name="Mukherjee M."/>
            <person name="Tripathy S."/>
        </authorList>
    </citation>
    <scope>NUCLEOTIDE SEQUENCE</scope>
    <source>
        <strain evidence="10">BDU141951</strain>
    </source>
</reference>
<keyword evidence="2" id="KW-1003">Cell membrane</keyword>
<gene>
    <name evidence="10" type="ORF">QQ91_018265</name>
</gene>
<comment type="subcellular location">
    <subcellularLocation>
        <location evidence="1">Cell membrane</location>
        <topology evidence="1">Multi-pass membrane protein</topology>
    </subcellularLocation>
</comment>
<evidence type="ECO:0000256" key="7">
    <source>
        <dbReference type="ARBA" id="ARBA00023136"/>
    </source>
</evidence>
<dbReference type="InterPro" id="IPR050297">
    <property type="entry name" value="LipidA_mod_glycosyltrf_83"/>
</dbReference>
<name>A0A8T6QUM6_9CYAN</name>
<reference evidence="10" key="1">
    <citation type="submission" date="2014-11" db="EMBL/GenBank/DDBJ databases">
        <authorList>
            <person name="Malar M.C."/>
            <person name="Sen D."/>
            <person name="Tripathy S."/>
        </authorList>
    </citation>
    <scope>NUCLEOTIDE SEQUENCE</scope>
    <source>
        <strain evidence="10">BDU141951</strain>
    </source>
</reference>
<dbReference type="InterPro" id="IPR038731">
    <property type="entry name" value="RgtA/B/C-like"/>
</dbReference>